<dbReference type="Proteomes" id="UP001495147">
    <property type="component" value="Unassembled WGS sequence"/>
</dbReference>
<evidence type="ECO:0000256" key="1">
    <source>
        <dbReference type="SAM" id="SignalP"/>
    </source>
</evidence>
<accession>A0ABV0G5L1</accession>
<dbReference type="Pfam" id="PF11249">
    <property type="entry name" value="DUF3047"/>
    <property type="match status" value="1"/>
</dbReference>
<proteinExistence type="predicted"/>
<evidence type="ECO:0000313" key="3">
    <source>
        <dbReference type="Proteomes" id="UP001495147"/>
    </source>
</evidence>
<gene>
    <name evidence="2" type="ORF">ABDJ85_16175</name>
</gene>
<dbReference type="RefSeq" id="WP_347705831.1">
    <property type="nucleotide sequence ID" value="NZ_JBDPZD010000005.1"/>
</dbReference>
<dbReference type="EMBL" id="JBDPZD010000005">
    <property type="protein sequence ID" value="MEO3693010.1"/>
    <property type="molecule type" value="Genomic_DNA"/>
</dbReference>
<name>A0ABV0G5L1_9BURK</name>
<feature type="signal peptide" evidence="1">
    <location>
        <begin position="1"/>
        <end position="23"/>
    </location>
</feature>
<protein>
    <submittedName>
        <fullName evidence="2">DUF3047 domain-containing protein</fullName>
    </submittedName>
</protein>
<comment type="caution">
    <text evidence="2">The sequence shown here is derived from an EMBL/GenBank/DDBJ whole genome shotgun (WGS) entry which is preliminary data.</text>
</comment>
<reference evidence="2 3" key="1">
    <citation type="submission" date="2024-05" db="EMBL/GenBank/DDBJ databases">
        <title>Roseateles sp. DJS-2-20 16S ribosomal RNA gene Genome sequencing and assembly.</title>
        <authorList>
            <person name="Woo H."/>
        </authorList>
    </citation>
    <scope>NUCLEOTIDE SEQUENCE [LARGE SCALE GENOMIC DNA]</scope>
    <source>
        <strain evidence="2 3">DJS-2-20</strain>
    </source>
</reference>
<sequence>MFTPLRTLLITLLAALLAACASAPPTASPSVDGWENIPIPGKRATRYSWAEKDGRPAFAAEADASASFWMKRLPGGPQPVHEVEFSWWVQDMLPNANVGVAERSDAVARVVFGFEGDIDALPLKTRMMFELAHALTGHTPPYASLVYVWDAELPVGTVVIHPRSDRIRKIVVDSGPGERRHWRDHKRDLAADFRLAFGEEPGKLASFAVMTDTDNTRSRAKTWYGEIKLK</sequence>
<dbReference type="InterPro" id="IPR021409">
    <property type="entry name" value="DUF3047"/>
</dbReference>
<keyword evidence="3" id="KW-1185">Reference proteome</keyword>
<feature type="chain" id="PRO_5045531623" evidence="1">
    <location>
        <begin position="24"/>
        <end position="230"/>
    </location>
</feature>
<organism evidence="2 3">
    <name type="scientific">Roseateles paludis</name>
    <dbReference type="NCBI Taxonomy" id="3145238"/>
    <lineage>
        <taxon>Bacteria</taxon>
        <taxon>Pseudomonadati</taxon>
        <taxon>Pseudomonadota</taxon>
        <taxon>Betaproteobacteria</taxon>
        <taxon>Burkholderiales</taxon>
        <taxon>Sphaerotilaceae</taxon>
        <taxon>Roseateles</taxon>
    </lineage>
</organism>
<keyword evidence="1" id="KW-0732">Signal</keyword>
<evidence type="ECO:0000313" key="2">
    <source>
        <dbReference type="EMBL" id="MEO3693010.1"/>
    </source>
</evidence>
<dbReference type="PROSITE" id="PS51257">
    <property type="entry name" value="PROKAR_LIPOPROTEIN"/>
    <property type="match status" value="1"/>
</dbReference>